<reference evidence="9" key="2">
    <citation type="submission" date="2020-06" db="EMBL/GenBank/DDBJ databases">
        <title>Helianthus annuus Genome sequencing and assembly Release 2.</title>
        <authorList>
            <person name="Gouzy J."/>
            <person name="Langlade N."/>
            <person name="Munos S."/>
        </authorList>
    </citation>
    <scope>NUCLEOTIDE SEQUENCE</scope>
    <source>
        <tissue evidence="9">Leaves</tissue>
    </source>
</reference>
<feature type="compositionally biased region" description="Polar residues" evidence="6">
    <location>
        <begin position="104"/>
        <end position="132"/>
    </location>
</feature>
<keyword evidence="5" id="KW-0238">DNA-binding</keyword>
<evidence type="ECO:0000313" key="9">
    <source>
        <dbReference type="EMBL" id="KAF5799524.1"/>
    </source>
</evidence>
<feature type="domain" description="Replication factor A C-terminal" evidence="8">
    <location>
        <begin position="422"/>
        <end position="540"/>
    </location>
</feature>
<comment type="similarity">
    <text evidence="1">Belongs to the replication factor A protein 1 family.</text>
</comment>
<dbReference type="GO" id="GO:0000724">
    <property type="term" value="P:double-strand break repair via homologous recombination"/>
    <property type="evidence" value="ECO:0000318"/>
    <property type="project" value="GO_Central"/>
</dbReference>
<proteinExistence type="inferred from homology"/>
<gene>
    <name evidence="9" type="ORF">HanXRQr2_Chr07g0305491</name>
</gene>
<dbReference type="InterPro" id="IPR012340">
    <property type="entry name" value="NA-bd_OB-fold"/>
</dbReference>
<dbReference type="GO" id="GO:0051321">
    <property type="term" value="P:meiotic cell cycle"/>
    <property type="evidence" value="ECO:0000318"/>
    <property type="project" value="GO_Central"/>
</dbReference>
<evidence type="ECO:0000256" key="2">
    <source>
        <dbReference type="ARBA" id="ARBA00022723"/>
    </source>
</evidence>
<keyword evidence="2" id="KW-0479">Metal-binding</keyword>
<feature type="region of interest" description="Disordered" evidence="6">
    <location>
        <begin position="98"/>
        <end position="132"/>
    </location>
</feature>
<keyword evidence="4" id="KW-0862">Zinc</keyword>
<dbReference type="CDD" id="cd04476">
    <property type="entry name" value="RPA1_DBD_C"/>
    <property type="match status" value="1"/>
</dbReference>
<sequence>MPSSSFATFPLPLHLSLLYIFISEVSSFPSHAFFQCESYNLNFVNSIKGFYTSPVSGNSIKLYFVVSFWLWLITCLFVVRVLNSLAFEVCCPLDMPPRKKPRRQSTVPPDSSPGSSLTSNNNHFYQSSAQQTDGTHKTVIYIHTTMSSKRLSNMKEHDKPEPIEIRVVKTWIPVGKKQEPSSKSQTKSQSQELCYLFVDKHGDAIEAIADQKEQAYFDSIIKVQSCYRVNNYIVVESRKYMPTVQHSASLRIGKRARFVPLSDTNIPTQYFNFANYEEVKSRSGSTKLLTDFIGRVKKHWPSTTRTNKRLRKIDMEDDRENPIEITLWPEKRDLIGNETIPGDILAITSTLVTDFNGSKQLESTNATTIFVNPTFPEIQHHVDRLKASLAGKTIQPAENTVTVQELKNISANKTVNVPQSRFTCHAQIKEIYASRKWYYVQCSLCTKKLYQEKSDSIHFVCEDDENPQPKYMYCVNASIIDATSFTDVVFFNDVMTDMLGTTCEEMIIKQGYTDPKILPDPIVEKIGNHMTFNLTVKDKSIVVNKATDATNGDTTPTDPHTITTPPKALMLPPPTPNRKTTTTKRALQHSPDKGSGEKQAKY</sequence>
<dbReference type="Gramene" id="mRNA:HanXRQr2_Chr07g0305491">
    <property type="protein sequence ID" value="mRNA:HanXRQr2_Chr07g0305491"/>
    <property type="gene ID" value="HanXRQr2_Chr07g0305491"/>
</dbReference>
<organism evidence="9 10">
    <name type="scientific">Helianthus annuus</name>
    <name type="common">Common sunflower</name>
    <dbReference type="NCBI Taxonomy" id="4232"/>
    <lineage>
        <taxon>Eukaryota</taxon>
        <taxon>Viridiplantae</taxon>
        <taxon>Streptophyta</taxon>
        <taxon>Embryophyta</taxon>
        <taxon>Tracheophyta</taxon>
        <taxon>Spermatophyta</taxon>
        <taxon>Magnoliopsida</taxon>
        <taxon>eudicotyledons</taxon>
        <taxon>Gunneridae</taxon>
        <taxon>Pentapetalae</taxon>
        <taxon>asterids</taxon>
        <taxon>campanulids</taxon>
        <taxon>Asterales</taxon>
        <taxon>Asteraceae</taxon>
        <taxon>Asteroideae</taxon>
        <taxon>Heliantheae alliance</taxon>
        <taxon>Heliantheae</taxon>
        <taxon>Helianthus</taxon>
    </lineage>
</organism>
<dbReference type="GO" id="GO:0043047">
    <property type="term" value="F:single-stranded telomeric DNA binding"/>
    <property type="evidence" value="ECO:0000318"/>
    <property type="project" value="GO_Central"/>
</dbReference>
<feature type="signal peptide" evidence="7">
    <location>
        <begin position="1"/>
        <end position="27"/>
    </location>
</feature>
<evidence type="ECO:0000256" key="7">
    <source>
        <dbReference type="SAM" id="SignalP"/>
    </source>
</evidence>
<dbReference type="InterPro" id="IPR047192">
    <property type="entry name" value="Euk_RPA1_DBD_C"/>
</dbReference>
<dbReference type="GO" id="GO:0003684">
    <property type="term" value="F:damaged DNA binding"/>
    <property type="evidence" value="ECO:0000318"/>
    <property type="project" value="GO_Central"/>
</dbReference>
<evidence type="ECO:0000256" key="4">
    <source>
        <dbReference type="ARBA" id="ARBA00022833"/>
    </source>
</evidence>
<feature type="chain" id="PRO_5039940718" evidence="7">
    <location>
        <begin position="28"/>
        <end position="602"/>
    </location>
</feature>
<name>A0A9K3IM69_HELAN</name>
<dbReference type="Proteomes" id="UP000215914">
    <property type="component" value="Unassembled WGS sequence"/>
</dbReference>
<dbReference type="GO" id="GO:0008270">
    <property type="term" value="F:zinc ion binding"/>
    <property type="evidence" value="ECO:0007669"/>
    <property type="project" value="UniProtKB-KW"/>
</dbReference>
<accession>A0A9K3IM69</accession>
<dbReference type="GO" id="GO:0006260">
    <property type="term" value="P:DNA replication"/>
    <property type="evidence" value="ECO:0000318"/>
    <property type="project" value="GO_Central"/>
</dbReference>
<evidence type="ECO:0000313" key="10">
    <source>
        <dbReference type="Proteomes" id="UP000215914"/>
    </source>
</evidence>
<comment type="caution">
    <text evidence="9">The sequence shown here is derived from an EMBL/GenBank/DDBJ whole genome shotgun (WGS) entry which is preliminary data.</text>
</comment>
<evidence type="ECO:0000256" key="6">
    <source>
        <dbReference type="SAM" id="MobiDB-lite"/>
    </source>
</evidence>
<reference evidence="9" key="1">
    <citation type="journal article" date="2017" name="Nature">
        <title>The sunflower genome provides insights into oil metabolism, flowering and Asterid evolution.</title>
        <authorList>
            <person name="Badouin H."/>
            <person name="Gouzy J."/>
            <person name="Grassa C.J."/>
            <person name="Murat F."/>
            <person name="Staton S.E."/>
            <person name="Cottret L."/>
            <person name="Lelandais-Briere C."/>
            <person name="Owens G.L."/>
            <person name="Carrere S."/>
            <person name="Mayjonade B."/>
            <person name="Legrand L."/>
            <person name="Gill N."/>
            <person name="Kane N.C."/>
            <person name="Bowers J.E."/>
            <person name="Hubner S."/>
            <person name="Bellec A."/>
            <person name="Berard A."/>
            <person name="Berges H."/>
            <person name="Blanchet N."/>
            <person name="Boniface M.C."/>
            <person name="Brunel D."/>
            <person name="Catrice O."/>
            <person name="Chaidir N."/>
            <person name="Claudel C."/>
            <person name="Donnadieu C."/>
            <person name="Faraut T."/>
            <person name="Fievet G."/>
            <person name="Helmstetter N."/>
            <person name="King M."/>
            <person name="Knapp S.J."/>
            <person name="Lai Z."/>
            <person name="Le Paslier M.C."/>
            <person name="Lippi Y."/>
            <person name="Lorenzon L."/>
            <person name="Mandel J.R."/>
            <person name="Marage G."/>
            <person name="Marchand G."/>
            <person name="Marquand E."/>
            <person name="Bret-Mestries E."/>
            <person name="Morien E."/>
            <person name="Nambeesan S."/>
            <person name="Nguyen T."/>
            <person name="Pegot-Espagnet P."/>
            <person name="Pouilly N."/>
            <person name="Raftis F."/>
            <person name="Sallet E."/>
            <person name="Schiex T."/>
            <person name="Thomas J."/>
            <person name="Vandecasteele C."/>
            <person name="Vares D."/>
            <person name="Vear F."/>
            <person name="Vautrin S."/>
            <person name="Crespi M."/>
            <person name="Mangin B."/>
            <person name="Burke J.M."/>
            <person name="Salse J."/>
            <person name="Munos S."/>
            <person name="Vincourt P."/>
            <person name="Rieseberg L.H."/>
            <person name="Langlade N.B."/>
        </authorList>
    </citation>
    <scope>NUCLEOTIDE SEQUENCE</scope>
    <source>
        <tissue evidence="9">Leaves</tissue>
    </source>
</reference>
<dbReference type="PANTHER" id="PTHR47165:SF4">
    <property type="entry name" value="OS03G0429900 PROTEIN"/>
    <property type="match status" value="1"/>
</dbReference>
<keyword evidence="3" id="KW-0863">Zinc-finger</keyword>
<protein>
    <submittedName>
        <fullName evidence="9">Replication protein A, OB</fullName>
    </submittedName>
</protein>
<dbReference type="SUPFAM" id="SSF50249">
    <property type="entry name" value="Nucleic acid-binding proteins"/>
    <property type="match status" value="2"/>
</dbReference>
<feature type="compositionally biased region" description="Low complexity" evidence="6">
    <location>
        <begin position="554"/>
        <end position="570"/>
    </location>
</feature>
<dbReference type="GO" id="GO:0006289">
    <property type="term" value="P:nucleotide-excision repair"/>
    <property type="evidence" value="ECO:0000318"/>
    <property type="project" value="GO_Central"/>
</dbReference>
<feature type="region of interest" description="Disordered" evidence="6">
    <location>
        <begin position="547"/>
        <end position="602"/>
    </location>
</feature>
<evidence type="ECO:0000259" key="8">
    <source>
        <dbReference type="Pfam" id="PF08646"/>
    </source>
</evidence>
<dbReference type="InterPro" id="IPR013955">
    <property type="entry name" value="Rep_factor-A_C"/>
</dbReference>
<dbReference type="EMBL" id="MNCJ02000322">
    <property type="protein sequence ID" value="KAF5799524.1"/>
    <property type="molecule type" value="Genomic_DNA"/>
</dbReference>
<dbReference type="Gene3D" id="2.40.50.140">
    <property type="entry name" value="Nucleic acid-binding proteins"/>
    <property type="match status" value="3"/>
</dbReference>
<evidence type="ECO:0000256" key="3">
    <source>
        <dbReference type="ARBA" id="ARBA00022771"/>
    </source>
</evidence>
<dbReference type="Pfam" id="PF08646">
    <property type="entry name" value="Rep_fac-A_C"/>
    <property type="match status" value="1"/>
</dbReference>
<evidence type="ECO:0000256" key="5">
    <source>
        <dbReference type="ARBA" id="ARBA00023125"/>
    </source>
</evidence>
<keyword evidence="10" id="KW-1185">Reference proteome</keyword>
<dbReference type="GO" id="GO:0007004">
    <property type="term" value="P:telomere maintenance via telomerase"/>
    <property type="evidence" value="ECO:0000318"/>
    <property type="project" value="GO_Central"/>
</dbReference>
<feature type="compositionally biased region" description="Basic and acidic residues" evidence="6">
    <location>
        <begin position="590"/>
        <end position="602"/>
    </location>
</feature>
<evidence type="ECO:0000256" key="1">
    <source>
        <dbReference type="ARBA" id="ARBA00005690"/>
    </source>
</evidence>
<dbReference type="PANTHER" id="PTHR47165">
    <property type="entry name" value="OS03G0429900 PROTEIN"/>
    <property type="match status" value="1"/>
</dbReference>
<keyword evidence="7" id="KW-0732">Signal</keyword>
<dbReference type="AlphaFoldDB" id="A0A9K3IM69"/>
<dbReference type="GO" id="GO:0005662">
    <property type="term" value="C:DNA replication factor A complex"/>
    <property type="evidence" value="ECO:0000318"/>
    <property type="project" value="GO_Central"/>
</dbReference>